<feature type="compositionally biased region" description="Basic residues" evidence="1">
    <location>
        <begin position="359"/>
        <end position="371"/>
    </location>
</feature>
<accession>A0A7J7EGS6</accession>
<comment type="caution">
    <text evidence="2">The sequence shown here is derived from an EMBL/GenBank/DDBJ whole genome shotgun (WGS) entry which is preliminary data.</text>
</comment>
<organism evidence="2 3">
    <name type="scientific">Diceros bicornis minor</name>
    <name type="common">South-central black rhinoceros</name>
    <dbReference type="NCBI Taxonomy" id="77932"/>
    <lineage>
        <taxon>Eukaryota</taxon>
        <taxon>Metazoa</taxon>
        <taxon>Chordata</taxon>
        <taxon>Craniata</taxon>
        <taxon>Vertebrata</taxon>
        <taxon>Euteleostomi</taxon>
        <taxon>Mammalia</taxon>
        <taxon>Eutheria</taxon>
        <taxon>Laurasiatheria</taxon>
        <taxon>Perissodactyla</taxon>
        <taxon>Rhinocerotidae</taxon>
        <taxon>Diceros</taxon>
    </lineage>
</organism>
<feature type="region of interest" description="Disordered" evidence="1">
    <location>
        <begin position="94"/>
        <end position="160"/>
    </location>
</feature>
<dbReference type="EMBL" id="JACDTQ010003016">
    <property type="protein sequence ID" value="KAF5914969.1"/>
    <property type="molecule type" value="Genomic_DNA"/>
</dbReference>
<proteinExistence type="predicted"/>
<dbReference type="AlphaFoldDB" id="A0A7J7EGS6"/>
<feature type="compositionally biased region" description="Basic residues" evidence="1">
    <location>
        <begin position="289"/>
        <end position="304"/>
    </location>
</feature>
<evidence type="ECO:0000313" key="3">
    <source>
        <dbReference type="Proteomes" id="UP000551758"/>
    </source>
</evidence>
<feature type="region of interest" description="Disordered" evidence="1">
    <location>
        <begin position="18"/>
        <end position="41"/>
    </location>
</feature>
<protein>
    <submittedName>
        <fullName evidence="2">Uncharacterized protein</fullName>
    </submittedName>
</protein>
<evidence type="ECO:0000256" key="1">
    <source>
        <dbReference type="SAM" id="MobiDB-lite"/>
    </source>
</evidence>
<feature type="compositionally biased region" description="Basic and acidic residues" evidence="1">
    <location>
        <begin position="107"/>
        <end position="121"/>
    </location>
</feature>
<feature type="region of interest" description="Disordered" evidence="1">
    <location>
        <begin position="229"/>
        <end position="382"/>
    </location>
</feature>
<sequence length="382" mass="41349">MAAAVIPKPALRRHWPEAASLARSPACQAPPPAGRKNHRELRRTAPGALRASREGGWGTPLACWGLSPGSWPLEWGQAVGRACGQYWGQTSHLRRESSHLSIGQRLGNDREPDREAGDEVHLQPLHGVVRQPGQDGQPSPHGPKGAAAGLRGYTCTRGPGLTQRLHRRGHACGGPGGNIDQQEFNEEQCREKQGPREHPHLAGVVRVAGLEALRAPMLSKVLAPCARRAGPGGATLGKTRPPPPKPRAPSLESKVGTPSRLTVRGLPAPERPRTTRTWVRTRWMESGGPHRRCRQPRTPRRPRVGRSPATPAAPCSSPTPPRAPRPAPRAPRPAPRAPPLPDTPRGLTERRTSQLGVSRCRRSRVCRNRRGRGSEGRGLVCT</sequence>
<feature type="compositionally biased region" description="Pro residues" evidence="1">
    <location>
        <begin position="317"/>
        <end position="342"/>
    </location>
</feature>
<evidence type="ECO:0000313" key="2">
    <source>
        <dbReference type="EMBL" id="KAF5914969.1"/>
    </source>
</evidence>
<dbReference type="Proteomes" id="UP000551758">
    <property type="component" value="Unassembled WGS sequence"/>
</dbReference>
<feature type="compositionally biased region" description="Low complexity" evidence="1">
    <location>
        <begin position="305"/>
        <end position="316"/>
    </location>
</feature>
<gene>
    <name evidence="2" type="ORF">HPG69_011161</name>
</gene>
<name>A0A7J7EGS6_DICBM</name>
<reference evidence="2 3" key="1">
    <citation type="journal article" date="2020" name="Mol. Biol. Evol.">
        <title>Interspecific Gene Flow and the Evolution of Specialization in Black and White Rhinoceros.</title>
        <authorList>
            <person name="Moodley Y."/>
            <person name="Westbury M.V."/>
            <person name="Russo I.M."/>
            <person name="Gopalakrishnan S."/>
            <person name="Rakotoarivelo A."/>
            <person name="Olsen R.A."/>
            <person name="Prost S."/>
            <person name="Tunstall T."/>
            <person name="Ryder O.A."/>
            <person name="Dalen L."/>
            <person name="Bruford M.W."/>
        </authorList>
    </citation>
    <scope>NUCLEOTIDE SEQUENCE [LARGE SCALE GENOMIC DNA]</scope>
    <source>
        <strain evidence="2">SBR-YM</strain>
        <tissue evidence="2">Skin</tissue>
    </source>
</reference>
<keyword evidence="3" id="KW-1185">Reference proteome</keyword>